<reference evidence="1" key="1">
    <citation type="journal article" date="2023" name="Mol. Phylogenet. Evol.">
        <title>Genome-scale phylogeny and comparative genomics of the fungal order Sordariales.</title>
        <authorList>
            <person name="Hensen N."/>
            <person name="Bonometti L."/>
            <person name="Westerberg I."/>
            <person name="Brannstrom I.O."/>
            <person name="Guillou S."/>
            <person name="Cros-Aarteil S."/>
            <person name="Calhoun S."/>
            <person name="Haridas S."/>
            <person name="Kuo A."/>
            <person name="Mondo S."/>
            <person name="Pangilinan J."/>
            <person name="Riley R."/>
            <person name="LaButti K."/>
            <person name="Andreopoulos B."/>
            <person name="Lipzen A."/>
            <person name="Chen C."/>
            <person name="Yan M."/>
            <person name="Daum C."/>
            <person name="Ng V."/>
            <person name="Clum A."/>
            <person name="Steindorff A."/>
            <person name="Ohm R.A."/>
            <person name="Martin F."/>
            <person name="Silar P."/>
            <person name="Natvig D.O."/>
            <person name="Lalanne C."/>
            <person name="Gautier V."/>
            <person name="Ament-Velasquez S.L."/>
            <person name="Kruys A."/>
            <person name="Hutchinson M.I."/>
            <person name="Powell A.J."/>
            <person name="Barry K."/>
            <person name="Miller A.N."/>
            <person name="Grigoriev I.V."/>
            <person name="Debuchy R."/>
            <person name="Gladieux P."/>
            <person name="Hiltunen Thoren M."/>
            <person name="Johannesson H."/>
        </authorList>
    </citation>
    <scope>NUCLEOTIDE SEQUENCE</scope>
    <source>
        <strain evidence="1">CBS 757.83</strain>
    </source>
</reference>
<gene>
    <name evidence="1" type="ORF">N658DRAFT_34469</name>
</gene>
<keyword evidence="2" id="KW-1185">Reference proteome</keyword>
<comment type="caution">
    <text evidence="1">The sequence shown here is derived from an EMBL/GenBank/DDBJ whole genome shotgun (WGS) entry which is preliminary data.</text>
</comment>
<organism evidence="1 2">
    <name type="scientific">Parathielavia hyrcaniae</name>
    <dbReference type="NCBI Taxonomy" id="113614"/>
    <lineage>
        <taxon>Eukaryota</taxon>
        <taxon>Fungi</taxon>
        <taxon>Dikarya</taxon>
        <taxon>Ascomycota</taxon>
        <taxon>Pezizomycotina</taxon>
        <taxon>Sordariomycetes</taxon>
        <taxon>Sordariomycetidae</taxon>
        <taxon>Sordariales</taxon>
        <taxon>Chaetomiaceae</taxon>
        <taxon>Parathielavia</taxon>
    </lineage>
</organism>
<dbReference type="AlphaFoldDB" id="A0AAN6T7L5"/>
<dbReference type="Proteomes" id="UP001305647">
    <property type="component" value="Unassembled WGS sequence"/>
</dbReference>
<sequence length="92" mass="10011">MEAARLAEASRVANCKVRTGKPSRRVQPRLGRPGQGRIRLQHKDLRGAQRPQGAYCSSSGTGKNGILGCSHWRFSCLCFALLFASLPEGNLT</sequence>
<accession>A0AAN6T7L5</accession>
<reference evidence="1" key="2">
    <citation type="submission" date="2023-05" db="EMBL/GenBank/DDBJ databases">
        <authorList>
            <consortium name="Lawrence Berkeley National Laboratory"/>
            <person name="Steindorff A."/>
            <person name="Hensen N."/>
            <person name="Bonometti L."/>
            <person name="Westerberg I."/>
            <person name="Brannstrom I.O."/>
            <person name="Guillou S."/>
            <person name="Cros-Aarteil S."/>
            <person name="Calhoun S."/>
            <person name="Haridas S."/>
            <person name="Kuo A."/>
            <person name="Mondo S."/>
            <person name="Pangilinan J."/>
            <person name="Riley R."/>
            <person name="Labutti K."/>
            <person name="Andreopoulos B."/>
            <person name="Lipzen A."/>
            <person name="Chen C."/>
            <person name="Yanf M."/>
            <person name="Daum C."/>
            <person name="Ng V."/>
            <person name="Clum A."/>
            <person name="Ohm R."/>
            <person name="Martin F."/>
            <person name="Silar P."/>
            <person name="Natvig D."/>
            <person name="Lalanne C."/>
            <person name="Gautier V."/>
            <person name="Ament-Velasquez S.L."/>
            <person name="Kruys A."/>
            <person name="Hutchinson M.I."/>
            <person name="Powell A.J."/>
            <person name="Barry K."/>
            <person name="Miller A.N."/>
            <person name="Grigoriev I.V."/>
            <person name="Debuchy R."/>
            <person name="Gladieux P."/>
            <person name="Thoren M.H."/>
            <person name="Johannesson H."/>
        </authorList>
    </citation>
    <scope>NUCLEOTIDE SEQUENCE</scope>
    <source>
        <strain evidence="1">CBS 757.83</strain>
    </source>
</reference>
<name>A0AAN6T7L5_9PEZI</name>
<proteinExistence type="predicted"/>
<evidence type="ECO:0000313" key="1">
    <source>
        <dbReference type="EMBL" id="KAK4106917.1"/>
    </source>
</evidence>
<protein>
    <submittedName>
        <fullName evidence="1">Uncharacterized protein</fullName>
    </submittedName>
</protein>
<dbReference type="EMBL" id="MU863624">
    <property type="protein sequence ID" value="KAK4106917.1"/>
    <property type="molecule type" value="Genomic_DNA"/>
</dbReference>
<evidence type="ECO:0000313" key="2">
    <source>
        <dbReference type="Proteomes" id="UP001305647"/>
    </source>
</evidence>